<keyword evidence="5" id="KW-1185">Reference proteome</keyword>
<keyword evidence="2" id="KW-1134">Transmembrane beta strand</keyword>
<feature type="signal peptide" evidence="2">
    <location>
        <begin position="1"/>
        <end position="18"/>
    </location>
</feature>
<dbReference type="SUPFAM" id="SSF56954">
    <property type="entry name" value="Outer membrane efflux proteins (OEP)"/>
    <property type="match status" value="1"/>
</dbReference>
<protein>
    <submittedName>
        <fullName evidence="4">Efflux transporter, outer membrane factor (OMF) lipoprotein, NodT family</fullName>
    </submittedName>
</protein>
<accession>A0ABY1QAV7</accession>
<feature type="compositionally biased region" description="Low complexity" evidence="3">
    <location>
        <begin position="484"/>
        <end position="500"/>
    </location>
</feature>
<comment type="subcellular location">
    <subcellularLocation>
        <location evidence="2">Cell membrane</location>
        <topology evidence="2">Lipid-anchor</topology>
    </subcellularLocation>
</comment>
<gene>
    <name evidence="4" type="ORF">SAMN06295970_110165</name>
</gene>
<keyword evidence="2" id="KW-0564">Palmitate</keyword>
<evidence type="ECO:0000313" key="4">
    <source>
        <dbReference type="EMBL" id="SMP65150.1"/>
    </source>
</evidence>
<dbReference type="PROSITE" id="PS51257">
    <property type="entry name" value="PROKAR_LIPOPROTEIN"/>
    <property type="match status" value="1"/>
</dbReference>
<feature type="region of interest" description="Disordered" evidence="3">
    <location>
        <begin position="474"/>
        <end position="500"/>
    </location>
</feature>
<dbReference type="PANTHER" id="PTHR30203">
    <property type="entry name" value="OUTER MEMBRANE CATION EFFLUX PROTEIN"/>
    <property type="match status" value="1"/>
</dbReference>
<dbReference type="Gene3D" id="2.20.200.10">
    <property type="entry name" value="Outer membrane efflux proteins (OEP)"/>
    <property type="match status" value="1"/>
</dbReference>
<comment type="caution">
    <text evidence="4">The sequence shown here is derived from an EMBL/GenBank/DDBJ whole genome shotgun (WGS) entry which is preliminary data.</text>
</comment>
<keyword evidence="2" id="KW-0732">Signal</keyword>
<dbReference type="Gene3D" id="1.20.1600.10">
    <property type="entry name" value="Outer membrane efflux proteins (OEP)"/>
    <property type="match status" value="1"/>
</dbReference>
<evidence type="ECO:0000256" key="1">
    <source>
        <dbReference type="ARBA" id="ARBA00007613"/>
    </source>
</evidence>
<evidence type="ECO:0000256" key="3">
    <source>
        <dbReference type="SAM" id="MobiDB-lite"/>
    </source>
</evidence>
<keyword evidence="2 4" id="KW-0449">Lipoprotein</keyword>
<evidence type="ECO:0000313" key="5">
    <source>
        <dbReference type="Proteomes" id="UP001158049"/>
    </source>
</evidence>
<dbReference type="NCBIfam" id="TIGR01845">
    <property type="entry name" value="outer_NodT"/>
    <property type="match status" value="1"/>
</dbReference>
<proteinExistence type="inferred from homology"/>
<sequence>MKRTVLRTGAAALLAALAACGTVGPDYRVPDQAAVRSAGAAAPFDGAAEAAFSAAPLPPHWWRLYQDPALDALVERALAANTDLRVAAANLARARSVEEETAAAGRPALGLNAAPAYGRSSAAARGLAQPLDNAGSYDAGATVSYQVDLFGKIARAIEAADADTGAALAAYDLARVNVAAGTVRAYADACSSAAQIRVAQRSLDLQREFAGLTGRRIRAGRGSALDASRAEAQVEQLRAGLPLLLAQQRSAQLRLAALVGETPAALPAVACSAMPRLANPVPVGDGAALLRRRPDIRQAERGLAGATARIGVATADLYPSISLGLSAGGAGALSSFGAGNTWRWSLGPLISWSIPINGGAQARIAEARAANDAALARFDGTVLNALRETETALTVYARELDRNAALQAARDQSALAAQQAGTLYRYGRTDFLTTLDAQRSLASAESALTASDAQVAADQVALFMALGGGWEQPAANAGPPIPSMPSITSTPSTQPTETRK</sequence>
<keyword evidence="2" id="KW-0472">Membrane</keyword>
<evidence type="ECO:0000256" key="2">
    <source>
        <dbReference type="RuleBase" id="RU362097"/>
    </source>
</evidence>
<name>A0ABY1QAV7_9BURK</name>
<keyword evidence="2" id="KW-0812">Transmembrane</keyword>
<feature type="chain" id="PRO_5045012427" evidence="2">
    <location>
        <begin position="19"/>
        <end position="500"/>
    </location>
</feature>
<reference evidence="4 5" key="1">
    <citation type="submission" date="2017-05" db="EMBL/GenBank/DDBJ databases">
        <authorList>
            <person name="Varghese N."/>
            <person name="Submissions S."/>
        </authorList>
    </citation>
    <scope>NUCLEOTIDE SEQUENCE [LARGE SCALE GENOMIC DNA]</scope>
    <source>
        <strain evidence="4 5">DSM 26001</strain>
    </source>
</reference>
<dbReference type="Pfam" id="PF02321">
    <property type="entry name" value="OEP"/>
    <property type="match status" value="2"/>
</dbReference>
<comment type="similarity">
    <text evidence="1 2">Belongs to the outer membrane factor (OMF) (TC 1.B.17) family.</text>
</comment>
<dbReference type="EMBL" id="FXUL01000010">
    <property type="protein sequence ID" value="SMP65150.1"/>
    <property type="molecule type" value="Genomic_DNA"/>
</dbReference>
<organism evidence="4 5">
    <name type="scientific">Noviherbaspirillum suwonense</name>
    <dbReference type="NCBI Taxonomy" id="1224511"/>
    <lineage>
        <taxon>Bacteria</taxon>
        <taxon>Pseudomonadati</taxon>
        <taxon>Pseudomonadota</taxon>
        <taxon>Betaproteobacteria</taxon>
        <taxon>Burkholderiales</taxon>
        <taxon>Oxalobacteraceae</taxon>
        <taxon>Noviherbaspirillum</taxon>
    </lineage>
</organism>
<dbReference type="InterPro" id="IPR003423">
    <property type="entry name" value="OMP_efflux"/>
</dbReference>
<dbReference type="InterPro" id="IPR010131">
    <property type="entry name" value="MdtP/NodT-like"/>
</dbReference>
<dbReference type="RefSeq" id="WP_283443036.1">
    <property type="nucleotide sequence ID" value="NZ_FXUL01000010.1"/>
</dbReference>
<dbReference type="PANTHER" id="PTHR30203:SF21">
    <property type="entry name" value="OUTER MEMBRANE COMPONENT OF MULTIDRUG EFFLUX PUMP-RELATED"/>
    <property type="match status" value="1"/>
</dbReference>
<dbReference type="Proteomes" id="UP001158049">
    <property type="component" value="Unassembled WGS sequence"/>
</dbReference>